<protein>
    <submittedName>
        <fullName evidence="1">Uncharacterized protein</fullName>
    </submittedName>
</protein>
<evidence type="ECO:0000313" key="2">
    <source>
        <dbReference type="Proteomes" id="UP000054630"/>
    </source>
</evidence>
<proteinExistence type="predicted"/>
<dbReference type="Proteomes" id="UP000054630">
    <property type="component" value="Unassembled WGS sequence"/>
</dbReference>
<reference evidence="1 2" key="1">
    <citation type="submission" date="2015-01" db="EMBL/GenBank/DDBJ databases">
        <title>Evolution of Trichinella species and genotypes.</title>
        <authorList>
            <person name="Korhonen P.K."/>
            <person name="Edoardo P."/>
            <person name="Giuseppe L.R."/>
            <person name="Gasser R.B."/>
        </authorList>
    </citation>
    <scope>NUCLEOTIDE SEQUENCE [LARGE SCALE GENOMIC DNA]</scope>
    <source>
        <strain evidence="1">ISS37</strain>
    </source>
</reference>
<dbReference type="EMBL" id="JYDL01000181">
    <property type="protein sequence ID" value="KRX13840.1"/>
    <property type="molecule type" value="Genomic_DNA"/>
</dbReference>
<dbReference type="OrthoDB" id="5930523at2759"/>
<gene>
    <name evidence="1" type="ORF">T07_13115</name>
</gene>
<evidence type="ECO:0000313" key="1">
    <source>
        <dbReference type="EMBL" id="KRX13840.1"/>
    </source>
</evidence>
<dbReference type="AlphaFoldDB" id="A0A0V0RHG0"/>
<accession>A0A0V0RHG0</accession>
<organism evidence="1 2">
    <name type="scientific">Trichinella nelsoni</name>
    <dbReference type="NCBI Taxonomy" id="6336"/>
    <lineage>
        <taxon>Eukaryota</taxon>
        <taxon>Metazoa</taxon>
        <taxon>Ecdysozoa</taxon>
        <taxon>Nematoda</taxon>
        <taxon>Enoplea</taxon>
        <taxon>Dorylaimia</taxon>
        <taxon>Trichinellida</taxon>
        <taxon>Trichinellidae</taxon>
        <taxon>Trichinella</taxon>
    </lineage>
</organism>
<keyword evidence="2" id="KW-1185">Reference proteome</keyword>
<name>A0A0V0RHG0_9BILA</name>
<comment type="caution">
    <text evidence="1">The sequence shown here is derived from an EMBL/GenBank/DDBJ whole genome shotgun (WGS) entry which is preliminary data.</text>
</comment>
<sequence length="163" mass="18456">MGFTTLGRRWMGRGRDLNSHYAVEEMDRKQEGIDGQVFGVRIGGVVHTSYESVVEGVNSGYIIIARYRLKEDGQRRPNYMYKDAGWASQHWVGGGLVGSGGWATRPYTTINALWDEWSAGIQKLIGDAKANTTLHHLSNFEWVVQCCELKKRLSMDSEWWPGT</sequence>